<feature type="transmembrane region" description="Helical" evidence="11">
    <location>
        <begin position="169"/>
        <end position="190"/>
    </location>
</feature>
<comment type="caution">
    <text evidence="13">The sequence shown here is derived from an EMBL/GenBank/DDBJ whole genome shotgun (WGS) entry which is preliminary data.</text>
</comment>
<dbReference type="GO" id="GO:0009103">
    <property type="term" value="P:lipopolysaccharide biosynthetic process"/>
    <property type="evidence" value="ECO:0007669"/>
    <property type="project" value="UniProtKB-KW"/>
</dbReference>
<feature type="transmembrane region" description="Helical" evidence="11">
    <location>
        <begin position="202"/>
        <end position="224"/>
    </location>
</feature>
<evidence type="ECO:0000259" key="12">
    <source>
        <dbReference type="Pfam" id="PF00892"/>
    </source>
</evidence>
<keyword evidence="9" id="KW-0443">Lipid metabolism</keyword>
<evidence type="ECO:0000256" key="3">
    <source>
        <dbReference type="ARBA" id="ARBA00022516"/>
    </source>
</evidence>
<dbReference type="GO" id="GO:0022857">
    <property type="term" value="F:transmembrane transporter activity"/>
    <property type="evidence" value="ECO:0007669"/>
    <property type="project" value="InterPro"/>
</dbReference>
<dbReference type="EMBL" id="JACIEA010000001">
    <property type="protein sequence ID" value="MBB3942500.1"/>
    <property type="molecule type" value="Genomic_DNA"/>
</dbReference>
<feature type="transmembrane region" description="Helical" evidence="11">
    <location>
        <begin position="230"/>
        <end position="252"/>
    </location>
</feature>
<dbReference type="RefSeq" id="WP_183940137.1">
    <property type="nucleotide sequence ID" value="NZ_BAABBG010000001.1"/>
</dbReference>
<dbReference type="InterPro" id="IPR037185">
    <property type="entry name" value="EmrE-like"/>
</dbReference>
<comment type="subcellular location">
    <subcellularLocation>
        <location evidence="1">Cell membrane</location>
        <topology evidence="1">Multi-pass membrane protein</topology>
    </subcellularLocation>
</comment>
<keyword evidence="5" id="KW-0441">Lipid A biosynthesis</keyword>
<sequence length="279" mass="29550">MSVSAGLALAGVSAFTAATSHAYLKAGEDKLAVRVWSALLCAALALPVALWAGNLSPNLWLLLAGFALLSFINQLTMVVSYELSDFSHAYPVARGVVPLAMAILGVFYLGDTLTIPAIFGIFSITLGILALALGRGMSRHGWGAAAFTGLTTIIYSLVAAQGMREADDIVAFLAWLFVTDGILLPIYLAWRFRRDAVPRLRLAWPIGWQAGLLTLISFATWSFAVRLAPVGLVAAIRESSVLIALVLASLMLKERLDQWRIAAGLLIVSGAAAIILGAG</sequence>
<keyword evidence="6 11" id="KW-0812">Transmembrane</keyword>
<dbReference type="PANTHER" id="PTHR30561">
    <property type="entry name" value="SMR FAMILY PROTON-DEPENDENT DRUG EFFLUX TRANSPORTER SUGE"/>
    <property type="match status" value="1"/>
</dbReference>
<evidence type="ECO:0000313" key="13">
    <source>
        <dbReference type="EMBL" id="MBB3942500.1"/>
    </source>
</evidence>
<reference evidence="13 14" key="1">
    <citation type="submission" date="2020-08" db="EMBL/GenBank/DDBJ databases">
        <title>Genomic Encyclopedia of Type Strains, Phase IV (KMG-IV): sequencing the most valuable type-strain genomes for metagenomic binning, comparative biology and taxonomic classification.</title>
        <authorList>
            <person name="Goeker M."/>
        </authorList>
    </citation>
    <scope>NUCLEOTIDE SEQUENCE [LARGE SCALE GENOMIC DNA]</scope>
    <source>
        <strain evidence="13 14">DSM 29050</strain>
    </source>
</reference>
<evidence type="ECO:0000256" key="7">
    <source>
        <dbReference type="ARBA" id="ARBA00022985"/>
    </source>
</evidence>
<evidence type="ECO:0000256" key="9">
    <source>
        <dbReference type="ARBA" id="ARBA00023098"/>
    </source>
</evidence>
<evidence type="ECO:0000256" key="5">
    <source>
        <dbReference type="ARBA" id="ARBA00022556"/>
    </source>
</evidence>
<feature type="domain" description="EamA" evidence="12">
    <location>
        <begin position="6"/>
        <end position="131"/>
    </location>
</feature>
<feature type="transmembrane region" description="Helical" evidence="11">
    <location>
        <begin position="259"/>
        <end position="278"/>
    </location>
</feature>
<dbReference type="AlphaFoldDB" id="A0A840B0R0"/>
<keyword evidence="7" id="KW-0448">Lipopolysaccharide biosynthesis</keyword>
<evidence type="ECO:0000256" key="1">
    <source>
        <dbReference type="ARBA" id="ARBA00004651"/>
    </source>
</evidence>
<accession>A0A840B0R0</accession>
<feature type="transmembrane region" description="Helical" evidence="11">
    <location>
        <begin position="115"/>
        <end position="134"/>
    </location>
</feature>
<feature type="domain" description="EamA" evidence="12">
    <location>
        <begin position="156"/>
        <end position="275"/>
    </location>
</feature>
<keyword evidence="3" id="KW-0444">Lipid biosynthesis</keyword>
<dbReference type="InterPro" id="IPR000390">
    <property type="entry name" value="Small_drug/metabolite_transptr"/>
</dbReference>
<keyword evidence="10 11" id="KW-0472">Membrane</keyword>
<dbReference type="Gene3D" id="1.10.3730.20">
    <property type="match status" value="2"/>
</dbReference>
<evidence type="ECO:0000313" key="14">
    <source>
        <dbReference type="Proteomes" id="UP000581447"/>
    </source>
</evidence>
<dbReference type="GO" id="GO:0005886">
    <property type="term" value="C:plasma membrane"/>
    <property type="evidence" value="ECO:0007669"/>
    <property type="project" value="UniProtKB-SubCell"/>
</dbReference>
<evidence type="ECO:0000256" key="11">
    <source>
        <dbReference type="SAM" id="Phobius"/>
    </source>
</evidence>
<dbReference type="Pfam" id="PF00892">
    <property type="entry name" value="EamA"/>
    <property type="match status" value="2"/>
</dbReference>
<evidence type="ECO:0000256" key="2">
    <source>
        <dbReference type="ARBA" id="ARBA00022475"/>
    </source>
</evidence>
<evidence type="ECO:0000256" key="6">
    <source>
        <dbReference type="ARBA" id="ARBA00022692"/>
    </source>
</evidence>
<organism evidence="13 14">
    <name type="scientific">Sphingorhabdus rigui</name>
    <dbReference type="NCBI Taxonomy" id="1282858"/>
    <lineage>
        <taxon>Bacteria</taxon>
        <taxon>Pseudomonadati</taxon>
        <taxon>Pseudomonadota</taxon>
        <taxon>Alphaproteobacteria</taxon>
        <taxon>Sphingomonadales</taxon>
        <taxon>Sphingomonadaceae</taxon>
        <taxon>Sphingorhabdus</taxon>
    </lineage>
</organism>
<protein>
    <submittedName>
        <fullName evidence="13">Drug/metabolite transporter (DMT)-like permease</fullName>
    </submittedName>
</protein>
<evidence type="ECO:0000256" key="10">
    <source>
        <dbReference type="ARBA" id="ARBA00023136"/>
    </source>
</evidence>
<evidence type="ECO:0000256" key="4">
    <source>
        <dbReference type="ARBA" id="ARBA00022519"/>
    </source>
</evidence>
<keyword evidence="2" id="KW-1003">Cell membrane</keyword>
<evidence type="ECO:0000256" key="8">
    <source>
        <dbReference type="ARBA" id="ARBA00022989"/>
    </source>
</evidence>
<keyword evidence="14" id="KW-1185">Reference proteome</keyword>
<feature type="transmembrane region" description="Helical" evidence="11">
    <location>
        <begin position="6"/>
        <end position="24"/>
    </location>
</feature>
<feature type="transmembrane region" description="Helical" evidence="11">
    <location>
        <begin position="141"/>
        <end position="163"/>
    </location>
</feature>
<dbReference type="InterPro" id="IPR000620">
    <property type="entry name" value="EamA_dom"/>
</dbReference>
<dbReference type="GO" id="GO:0009245">
    <property type="term" value="P:lipid A biosynthetic process"/>
    <property type="evidence" value="ECO:0007669"/>
    <property type="project" value="UniProtKB-KW"/>
</dbReference>
<dbReference type="Proteomes" id="UP000581447">
    <property type="component" value="Unassembled WGS sequence"/>
</dbReference>
<feature type="transmembrane region" description="Helical" evidence="11">
    <location>
        <begin position="31"/>
        <end position="53"/>
    </location>
</feature>
<dbReference type="PANTHER" id="PTHR30561:SF9">
    <property type="entry name" value="4-AMINO-4-DEOXY-L-ARABINOSE-PHOSPHOUNDECAPRENOL FLIPPASE SUBUNIT ARNF-RELATED"/>
    <property type="match status" value="1"/>
</dbReference>
<dbReference type="SUPFAM" id="SSF103481">
    <property type="entry name" value="Multidrug resistance efflux transporter EmrE"/>
    <property type="match status" value="2"/>
</dbReference>
<feature type="transmembrane region" description="Helical" evidence="11">
    <location>
        <begin position="91"/>
        <end position="109"/>
    </location>
</feature>
<gene>
    <name evidence="13" type="ORF">GGR91_000722</name>
</gene>
<feature type="transmembrane region" description="Helical" evidence="11">
    <location>
        <begin position="59"/>
        <end position="79"/>
    </location>
</feature>
<keyword evidence="4" id="KW-0997">Cell inner membrane</keyword>
<proteinExistence type="predicted"/>
<name>A0A840B0R0_9SPHN</name>
<keyword evidence="8 11" id="KW-1133">Transmembrane helix</keyword>